<evidence type="ECO:0000313" key="4">
    <source>
        <dbReference type="Proteomes" id="UP000789342"/>
    </source>
</evidence>
<sequence length="752" mass="88373">MYFNNFIGPVDNNHLSIVWNRMNTCNLPTNLRRIARRRFLSTDNCNEKSVCTIFDHSLMLWRCKFAIRTHQDPSFIWQLILYLIRRDNLFKREDLSLKEIRQILMANSTRGFTHLKKSHIHACILLLQSLYRRDQVLDKFTLKEIKEYYGINSFSLKKIQESMQVQGANLTFMTLQYLIRTQCEWKSGTLKGAIFWMDVMEDLGFSPTLLEYTNIIYRSIELEDYDVVRRYIQKLIDAGLNPTLNNIDVVLRFSESNHKFRLVESSFQQFFYEGYFEYTSDNYNWLLFRYAKKDKRNRAKKYFDEMTVEKRLYPDTLTFQSLIAAEIGFYGERKSSVKRLETSINLYKTMQNKYILKPNSFIYFSLLNRIIDPSPDIKYPNGAMEDYSIIRELTVGLLSCLTPDCQILDKISNNFLKKLFSTLLLHNYLHEAQLVYQELRHRNPNKNVKGAKELLDAFAKSGAPNLARNVFHEMVSSGVQPVSKYYGLILEGYLNNNDLMSSLQFYEIIKEHEIIPSEINYLILIRTLIYHREIEKANEIFRDALQHYGKPCLPIFNTLLHGYFIAADNESAQTLLNEMISKYGVEPNVVTYNVHIQGYINMKWSSLGGIQKIYEKMKQDGIKPDSITFRNLILVCLKHGNIGLAKDYFKENVEAKVEVNFRSGITLMNYLVISGEKDGDHMNFCWGIYEELKKQGKVDKQVFETLLYGSRKFEDWNMRKRIEKEIERSGFNIDEGFAFAEKNEVVSLLTSE</sequence>
<gene>
    <name evidence="3" type="ORF">AMORRO_LOCUS1626</name>
</gene>
<feature type="repeat" description="PPR" evidence="2">
    <location>
        <begin position="588"/>
        <end position="624"/>
    </location>
</feature>
<dbReference type="InterPro" id="IPR002885">
    <property type="entry name" value="PPR_rpt"/>
</dbReference>
<protein>
    <submittedName>
        <fullName evidence="3">8607_t:CDS:1</fullName>
    </submittedName>
</protein>
<dbReference type="Gene3D" id="1.25.40.10">
    <property type="entry name" value="Tetratricopeptide repeat domain"/>
    <property type="match status" value="4"/>
</dbReference>
<feature type="repeat" description="PPR" evidence="2">
    <location>
        <begin position="447"/>
        <end position="481"/>
    </location>
</feature>
<dbReference type="PANTHER" id="PTHR47936:SF1">
    <property type="entry name" value="PENTATRICOPEPTIDE REPEAT-CONTAINING PROTEIN GUN1, CHLOROPLASTIC"/>
    <property type="match status" value="1"/>
</dbReference>
<keyword evidence="1" id="KW-0677">Repeat</keyword>
<accession>A0A9N8VVM6</accession>
<dbReference type="Pfam" id="PF13812">
    <property type="entry name" value="PPR_3"/>
    <property type="match status" value="2"/>
</dbReference>
<keyword evidence="4" id="KW-1185">Reference proteome</keyword>
<comment type="caution">
    <text evidence="3">The sequence shown here is derived from an EMBL/GenBank/DDBJ whole genome shotgun (WGS) entry which is preliminary data.</text>
</comment>
<reference evidence="3" key="1">
    <citation type="submission" date="2021-06" db="EMBL/GenBank/DDBJ databases">
        <authorList>
            <person name="Kallberg Y."/>
            <person name="Tangrot J."/>
            <person name="Rosling A."/>
        </authorList>
    </citation>
    <scope>NUCLEOTIDE SEQUENCE</scope>
    <source>
        <strain evidence="3">CL551</strain>
    </source>
</reference>
<dbReference type="PROSITE" id="PS51375">
    <property type="entry name" value="PPR"/>
    <property type="match status" value="2"/>
</dbReference>
<name>A0A9N8VVM6_9GLOM</name>
<dbReference type="Proteomes" id="UP000789342">
    <property type="component" value="Unassembled WGS sequence"/>
</dbReference>
<evidence type="ECO:0000256" key="1">
    <source>
        <dbReference type="ARBA" id="ARBA00022737"/>
    </source>
</evidence>
<dbReference type="InterPro" id="IPR011990">
    <property type="entry name" value="TPR-like_helical_dom_sf"/>
</dbReference>
<organism evidence="3 4">
    <name type="scientific">Acaulospora morrowiae</name>
    <dbReference type="NCBI Taxonomy" id="94023"/>
    <lineage>
        <taxon>Eukaryota</taxon>
        <taxon>Fungi</taxon>
        <taxon>Fungi incertae sedis</taxon>
        <taxon>Mucoromycota</taxon>
        <taxon>Glomeromycotina</taxon>
        <taxon>Glomeromycetes</taxon>
        <taxon>Diversisporales</taxon>
        <taxon>Acaulosporaceae</taxon>
        <taxon>Acaulospora</taxon>
    </lineage>
</organism>
<evidence type="ECO:0000313" key="3">
    <source>
        <dbReference type="EMBL" id="CAG8465899.1"/>
    </source>
</evidence>
<proteinExistence type="predicted"/>
<evidence type="ECO:0000256" key="2">
    <source>
        <dbReference type="PROSITE-ProRule" id="PRU00708"/>
    </source>
</evidence>
<dbReference type="EMBL" id="CAJVPV010000617">
    <property type="protein sequence ID" value="CAG8465899.1"/>
    <property type="molecule type" value="Genomic_DNA"/>
</dbReference>
<dbReference type="Pfam" id="PF13041">
    <property type="entry name" value="PPR_2"/>
    <property type="match status" value="1"/>
</dbReference>
<dbReference type="PANTHER" id="PTHR47936">
    <property type="entry name" value="PPR_LONG DOMAIN-CONTAINING PROTEIN"/>
    <property type="match status" value="1"/>
</dbReference>
<dbReference type="OrthoDB" id="185373at2759"/>
<dbReference type="AlphaFoldDB" id="A0A9N8VVM6"/>